<feature type="domain" description="Uncharacterized protein TP-0789" evidence="2">
    <location>
        <begin position="60"/>
        <end position="230"/>
    </location>
</feature>
<protein>
    <submittedName>
        <fullName evidence="3">Outer membrane lipoprotein-sorting protein</fullName>
    </submittedName>
</protein>
<dbReference type="InterPro" id="IPR011220">
    <property type="entry name" value="UCP028205"/>
</dbReference>
<gene>
    <name evidence="3" type="ORF">SAMN06296036_106162</name>
</gene>
<evidence type="ECO:0000256" key="1">
    <source>
        <dbReference type="ARBA" id="ARBA00022729"/>
    </source>
</evidence>
<reference evidence="4" key="1">
    <citation type="submission" date="2017-04" db="EMBL/GenBank/DDBJ databases">
        <authorList>
            <person name="Varghese N."/>
            <person name="Submissions S."/>
        </authorList>
    </citation>
    <scope>NUCLEOTIDE SEQUENCE [LARGE SCALE GENOMIC DNA]</scope>
    <source>
        <strain evidence="4">RKEM611</strain>
    </source>
</reference>
<organism evidence="3 4">
    <name type="scientific">Pseudobacteriovorax antillogorgiicola</name>
    <dbReference type="NCBI Taxonomy" id="1513793"/>
    <lineage>
        <taxon>Bacteria</taxon>
        <taxon>Pseudomonadati</taxon>
        <taxon>Bdellovibrionota</taxon>
        <taxon>Oligoflexia</taxon>
        <taxon>Oligoflexales</taxon>
        <taxon>Pseudobacteriovoracaceae</taxon>
        <taxon>Pseudobacteriovorax</taxon>
    </lineage>
</organism>
<evidence type="ECO:0000259" key="2">
    <source>
        <dbReference type="Pfam" id="PF17131"/>
    </source>
</evidence>
<name>A0A1Y6BU18_9BACT</name>
<evidence type="ECO:0000313" key="3">
    <source>
        <dbReference type="EMBL" id="SMF18188.1"/>
    </source>
</evidence>
<dbReference type="InterPro" id="IPR029046">
    <property type="entry name" value="LolA/LolB/LppX"/>
</dbReference>
<dbReference type="Gene3D" id="2.50.20.10">
    <property type="entry name" value="Lipoprotein localisation LolA/LolB/LppX"/>
    <property type="match status" value="1"/>
</dbReference>
<dbReference type="InterPro" id="IPR033399">
    <property type="entry name" value="TP_0789-like"/>
</dbReference>
<accession>A0A1Y6BU18</accession>
<dbReference type="SUPFAM" id="SSF89392">
    <property type="entry name" value="Prokaryotic lipoproteins and lipoprotein localization factors"/>
    <property type="match status" value="1"/>
</dbReference>
<dbReference type="Pfam" id="PF17131">
    <property type="entry name" value="LolA_like"/>
    <property type="match status" value="1"/>
</dbReference>
<evidence type="ECO:0000313" key="4">
    <source>
        <dbReference type="Proteomes" id="UP000192907"/>
    </source>
</evidence>
<keyword evidence="4" id="KW-1185">Reference proteome</keyword>
<keyword evidence="1" id="KW-0732">Signal</keyword>
<proteinExistence type="predicted"/>
<dbReference type="STRING" id="1513793.SAMN06296036_106162"/>
<sequence length="230" mass="26179">MKKLIIMAAILATGQSNGMDAESILKKADEIRNPSNTYRMEVTVESTDGSHNRFEIAIGGKDKSLIKTLEPRRDVGKNFLMLEENMWAYVPNINRSLQVSLNQKISGQASNGDISRMRWHGDYDVTLEGEDKDHWQLLLVAKRNGLTYDKIRAWIKKKNFRPAKADYMTKTGRKIKHIEFVKFKKLAGGLRPSKMVITDATDSSKSSILRIRKMKKTAIPGSYFVTENLK</sequence>
<dbReference type="RefSeq" id="WP_132317829.1">
    <property type="nucleotide sequence ID" value="NZ_FWZT01000006.1"/>
</dbReference>
<dbReference type="Proteomes" id="UP000192907">
    <property type="component" value="Unassembled WGS sequence"/>
</dbReference>
<dbReference type="AlphaFoldDB" id="A0A1Y6BU18"/>
<keyword evidence="3" id="KW-0449">Lipoprotein</keyword>
<dbReference type="CDD" id="cd16329">
    <property type="entry name" value="LolA_like"/>
    <property type="match status" value="1"/>
</dbReference>
<dbReference type="PIRSF" id="PIRSF028205">
    <property type="entry name" value="UCP028205"/>
    <property type="match status" value="1"/>
</dbReference>
<dbReference type="OrthoDB" id="368800at2"/>
<dbReference type="EMBL" id="FWZT01000006">
    <property type="protein sequence ID" value="SMF18188.1"/>
    <property type="molecule type" value="Genomic_DNA"/>
</dbReference>